<feature type="chain" id="PRO_5030009017" evidence="1">
    <location>
        <begin position="22"/>
        <end position="168"/>
    </location>
</feature>
<gene>
    <name evidence="2" type="ORF">C9I94_16250</name>
</gene>
<keyword evidence="1" id="KW-0732">Signal</keyword>
<dbReference type="EMBL" id="PYLZ01000009">
    <property type="protein sequence ID" value="PSW23176.1"/>
    <property type="molecule type" value="Genomic_DNA"/>
</dbReference>
<dbReference type="AlphaFoldDB" id="A0A0J8V7M8"/>
<accession>A0A0J8V7M8</accession>
<feature type="signal peptide" evidence="1">
    <location>
        <begin position="1"/>
        <end position="21"/>
    </location>
</feature>
<evidence type="ECO:0000313" key="3">
    <source>
        <dbReference type="Proteomes" id="UP000240481"/>
    </source>
</evidence>
<comment type="caution">
    <text evidence="2">The sequence shown here is derived from an EMBL/GenBank/DDBJ whole genome shotgun (WGS) entry which is preliminary data.</text>
</comment>
<protein>
    <submittedName>
        <fullName evidence="2">Uncharacterized protein</fullName>
    </submittedName>
</protein>
<reference evidence="2 3" key="1">
    <citation type="submission" date="2018-01" db="EMBL/GenBank/DDBJ databases">
        <title>Whole genome sequencing of Histamine producing bacteria.</title>
        <authorList>
            <person name="Butler K."/>
        </authorList>
    </citation>
    <scope>NUCLEOTIDE SEQUENCE [LARGE SCALE GENOMIC DNA]</scope>
    <source>
        <strain evidence="2 3">DSM 24669</strain>
    </source>
</reference>
<keyword evidence="3" id="KW-1185">Reference proteome</keyword>
<name>A0A0J8V7M8_9GAMM</name>
<evidence type="ECO:0000256" key="1">
    <source>
        <dbReference type="SAM" id="SignalP"/>
    </source>
</evidence>
<proteinExistence type="predicted"/>
<dbReference type="Proteomes" id="UP000240481">
    <property type="component" value="Unassembled WGS sequence"/>
</dbReference>
<evidence type="ECO:0000313" key="2">
    <source>
        <dbReference type="EMBL" id="PSW23176.1"/>
    </source>
</evidence>
<dbReference type="STRING" id="680026.AB733_19205"/>
<dbReference type="RefSeq" id="WP_048900236.1">
    <property type="nucleotide sequence ID" value="NZ_AP024852.1"/>
</dbReference>
<sequence length="168" mass="19264">MKLLKVIISAAIMLFASGAQATSDSDSVELVIGKGNGFYVGNFPSEVHMKIDPFTNKHGRKDIYIPIRWNVKKNVKLTAKMTCRKNDEALCKKLFVIFSHPNELQWFYSWLTIDKTEDEVFKVLDEPLAKKVDNPKWLIKLGAWGSLHYPMEARTHKADLRIKIEVDV</sequence>
<organism evidence="2 3">
    <name type="scientific">Photobacterium swingsii</name>
    <dbReference type="NCBI Taxonomy" id="680026"/>
    <lineage>
        <taxon>Bacteria</taxon>
        <taxon>Pseudomonadati</taxon>
        <taxon>Pseudomonadota</taxon>
        <taxon>Gammaproteobacteria</taxon>
        <taxon>Vibrionales</taxon>
        <taxon>Vibrionaceae</taxon>
        <taxon>Photobacterium</taxon>
    </lineage>
</organism>